<dbReference type="PANTHER" id="PTHR47507">
    <property type="entry name" value="BARRIER TO AUTOINTEGRATION FACTOR 2"/>
    <property type="match status" value="1"/>
</dbReference>
<dbReference type="Gene3D" id="1.10.150.40">
    <property type="entry name" value="Barrier-to-autointegration factor, BAF"/>
    <property type="match status" value="1"/>
</dbReference>
<keyword evidence="4" id="KW-1185">Reference proteome</keyword>
<evidence type="ECO:0000313" key="3">
    <source>
        <dbReference type="Ensembl" id="ENSPTRP00000089579.1"/>
    </source>
</evidence>
<reference evidence="3 4" key="1">
    <citation type="journal article" date="2005" name="Nature">
        <title>Initial sequence of the chimpanzee genome and comparison with the human genome.</title>
        <authorList>
            <consortium name="Chimpanzee sequencing and analysis consortium"/>
        </authorList>
    </citation>
    <scope>NUCLEOTIDE SEQUENCE [LARGE SCALE GENOMIC DNA]</scope>
</reference>
<protein>
    <submittedName>
        <fullName evidence="3">Uncharacterized protein</fullName>
    </submittedName>
</protein>
<dbReference type="EMBL" id="AACZ04056221">
    <property type="status" value="NOT_ANNOTATED_CDS"/>
    <property type="molecule type" value="Genomic_DNA"/>
</dbReference>
<dbReference type="GO" id="GO:0051276">
    <property type="term" value="P:chromosome organization"/>
    <property type="evidence" value="ECO:0000318"/>
    <property type="project" value="GO_Central"/>
</dbReference>
<dbReference type="InterPro" id="IPR004122">
    <property type="entry name" value="BAF_prot"/>
</dbReference>
<dbReference type="Ensembl" id="ENSPTRT00000104976.1">
    <property type="protein sequence ID" value="ENSPTRP00000089579.1"/>
    <property type="gene ID" value="ENSPTRG00000050685.1"/>
</dbReference>
<dbReference type="InterPro" id="IPR036617">
    <property type="entry name" value="BAF_sf"/>
</dbReference>
<reference evidence="3" key="2">
    <citation type="submission" date="2025-08" db="UniProtKB">
        <authorList>
            <consortium name="Ensembl"/>
        </authorList>
    </citation>
    <scope>IDENTIFICATION</scope>
</reference>
<reference evidence="3" key="3">
    <citation type="submission" date="2025-09" db="UniProtKB">
        <authorList>
            <consortium name="Ensembl"/>
        </authorList>
    </citation>
    <scope>IDENTIFICATION</scope>
</reference>
<dbReference type="GeneTree" id="ENSGT00390000018613"/>
<dbReference type="GO" id="GO:0003677">
    <property type="term" value="F:DNA binding"/>
    <property type="evidence" value="ECO:0000318"/>
    <property type="project" value="GO_Central"/>
</dbReference>
<name>A0A2I3TK19_PANTR</name>
<sequence length="77" mass="8378">MITTSQKHRDFVAESVGEKPVGSLAGIGEVMDKKLEEGCFDKAYVVLGQFLVDTGGANAKQSQDCFGCLQEWCDTFL</sequence>
<dbReference type="PANTHER" id="PTHR47507:SF8">
    <property type="entry name" value="BAF NUCLEAR ASSEMBLY FACTOR 1"/>
    <property type="match status" value="1"/>
</dbReference>
<dbReference type="SMART" id="SM01023">
    <property type="entry name" value="BAF"/>
    <property type="match status" value="1"/>
</dbReference>
<dbReference type="AlphaFoldDB" id="A0A2I3TK19"/>
<accession>A0A2I3TK19</accession>
<dbReference type="OMA" id="DCLNDWC"/>
<dbReference type="SUPFAM" id="SSF47798">
    <property type="entry name" value="Barrier-to-autointegration factor, BAF"/>
    <property type="match status" value="1"/>
</dbReference>
<dbReference type="InParanoid" id="A0A2I3TK19"/>
<dbReference type="Pfam" id="PF02961">
    <property type="entry name" value="SAM_BAF"/>
    <property type="match status" value="1"/>
</dbReference>
<evidence type="ECO:0000256" key="2">
    <source>
        <dbReference type="ARBA" id="ARBA00023242"/>
    </source>
</evidence>
<evidence type="ECO:0000313" key="4">
    <source>
        <dbReference type="Proteomes" id="UP000002277"/>
    </source>
</evidence>
<dbReference type="InterPro" id="IPR051387">
    <property type="entry name" value="BAF"/>
</dbReference>
<dbReference type="GO" id="GO:0005634">
    <property type="term" value="C:nucleus"/>
    <property type="evidence" value="ECO:0000318"/>
    <property type="project" value="GO_Central"/>
</dbReference>
<keyword evidence="2" id="KW-0539">Nucleus</keyword>
<dbReference type="Bgee" id="ENSPTRG00000050685">
    <property type="expression patterns" value="Expressed in thymus and 13 other cell types or tissues"/>
</dbReference>
<dbReference type="GO" id="GO:0000793">
    <property type="term" value="C:condensed chromosome"/>
    <property type="evidence" value="ECO:0000318"/>
    <property type="project" value="GO_Central"/>
</dbReference>
<dbReference type="Proteomes" id="UP000002277">
    <property type="component" value="Chromosome 1"/>
</dbReference>
<organism evidence="3 4">
    <name type="scientific">Pan troglodytes</name>
    <name type="common">Chimpanzee</name>
    <dbReference type="NCBI Taxonomy" id="9598"/>
    <lineage>
        <taxon>Eukaryota</taxon>
        <taxon>Metazoa</taxon>
        <taxon>Chordata</taxon>
        <taxon>Craniata</taxon>
        <taxon>Vertebrata</taxon>
        <taxon>Euteleostomi</taxon>
        <taxon>Mammalia</taxon>
        <taxon>Eutheria</taxon>
        <taxon>Euarchontoglires</taxon>
        <taxon>Primates</taxon>
        <taxon>Haplorrhini</taxon>
        <taxon>Catarrhini</taxon>
        <taxon>Hominidae</taxon>
        <taxon>Pan</taxon>
    </lineage>
</organism>
<comment type="subcellular location">
    <subcellularLocation>
        <location evidence="1">Nucleus</location>
    </subcellularLocation>
</comment>
<evidence type="ECO:0000256" key="1">
    <source>
        <dbReference type="ARBA" id="ARBA00004123"/>
    </source>
</evidence>
<proteinExistence type="predicted"/>